<feature type="transmembrane region" description="Helical" evidence="5">
    <location>
        <begin position="326"/>
        <end position="344"/>
    </location>
</feature>
<organism evidence="7 8">
    <name type="scientific">Duncaniella dubosii</name>
    <dbReference type="NCBI Taxonomy" id="2518971"/>
    <lineage>
        <taxon>Bacteria</taxon>
        <taxon>Pseudomonadati</taxon>
        <taxon>Bacteroidota</taxon>
        <taxon>Bacteroidia</taxon>
        <taxon>Bacteroidales</taxon>
        <taxon>Muribaculaceae</taxon>
        <taxon>Duncaniella</taxon>
    </lineage>
</organism>
<feature type="transmembrane region" description="Helical" evidence="5">
    <location>
        <begin position="7"/>
        <end position="27"/>
    </location>
</feature>
<dbReference type="RefSeq" id="WP_123613118.1">
    <property type="nucleotide sequence ID" value="NZ_CP039396.1"/>
</dbReference>
<evidence type="ECO:0000313" key="8">
    <source>
        <dbReference type="Proteomes" id="UP000297149"/>
    </source>
</evidence>
<evidence type="ECO:0000256" key="5">
    <source>
        <dbReference type="SAM" id="Phobius"/>
    </source>
</evidence>
<keyword evidence="3 5" id="KW-1133">Transmembrane helix</keyword>
<dbReference type="Proteomes" id="UP000297149">
    <property type="component" value="Chromosome"/>
</dbReference>
<keyword evidence="4 5" id="KW-0472">Membrane</keyword>
<evidence type="ECO:0000256" key="4">
    <source>
        <dbReference type="ARBA" id="ARBA00023136"/>
    </source>
</evidence>
<feature type="transmembrane region" description="Helical" evidence="5">
    <location>
        <begin position="140"/>
        <end position="157"/>
    </location>
</feature>
<feature type="transmembrane region" description="Helical" evidence="5">
    <location>
        <begin position="351"/>
        <end position="371"/>
    </location>
</feature>
<dbReference type="InterPro" id="IPR007016">
    <property type="entry name" value="O-antigen_ligase-rel_domated"/>
</dbReference>
<proteinExistence type="predicted"/>
<accession>A0A4P7VZU4</accession>
<evidence type="ECO:0000256" key="2">
    <source>
        <dbReference type="ARBA" id="ARBA00022692"/>
    </source>
</evidence>
<name>A0A4P7VZU4_9BACT</name>
<sequence length="397" mass="45462">MFLINNRFYNLIYSLFLPLQILNAWSIGPIKLFYIPVGVMGIIGLCYFNNLIKYDRYLKYIAGFAFLLMLSVVMGGFKVFFPLLSLYAILSSFIIFSALEKILFFRLSPYIYFISLILSFIFAPWPGLPYRFTGLYNDPNYFVMAMIVGIYICVKSYSLGGFYHKLICILSILLSLYFTILTQSRGGIVSLLVFGLFYLYVLYKNNRKAAYTVIVLSGIFSGILINNYGEGLTLVVERFAQKKSTDKGSSESRLREASGAIASISFRPEYLLFGAGYAITNHARISGDNKRESSAILLKKELIDNHYLTNIRIHVTPIAIIYENGLLPFITLTIIVLMLLYSLYRSRDWLTLGFFLALLMQSLTFFAIPFLPFWEGFFLVISECHTSKNIHSNIREF</sequence>
<keyword evidence="8" id="KW-1185">Reference proteome</keyword>
<evidence type="ECO:0000259" key="6">
    <source>
        <dbReference type="Pfam" id="PF04932"/>
    </source>
</evidence>
<reference evidence="8" key="1">
    <citation type="submission" date="2019-02" db="EMBL/GenBank/DDBJ databases">
        <title>Isolation and identification of novel species under the genus Muribaculum.</title>
        <authorList>
            <person name="Miyake S."/>
            <person name="Ding Y."/>
            <person name="Low A."/>
            <person name="Soh M."/>
            <person name="Seedorf H."/>
        </authorList>
    </citation>
    <scope>NUCLEOTIDE SEQUENCE [LARGE SCALE GENOMIC DNA]</scope>
    <source>
        <strain evidence="8">H5</strain>
    </source>
</reference>
<protein>
    <recommendedName>
        <fullName evidence="6">O-antigen ligase-related domain-containing protein</fullName>
    </recommendedName>
</protein>
<feature type="transmembrane region" description="Helical" evidence="5">
    <location>
        <begin position="110"/>
        <end position="128"/>
    </location>
</feature>
<dbReference type="GO" id="GO:0016020">
    <property type="term" value="C:membrane"/>
    <property type="evidence" value="ECO:0007669"/>
    <property type="project" value="UniProtKB-SubCell"/>
</dbReference>
<feature type="transmembrane region" description="Helical" evidence="5">
    <location>
        <begin position="162"/>
        <end position="180"/>
    </location>
</feature>
<feature type="transmembrane region" description="Helical" evidence="5">
    <location>
        <begin position="210"/>
        <end position="229"/>
    </location>
</feature>
<evidence type="ECO:0000256" key="1">
    <source>
        <dbReference type="ARBA" id="ARBA00004141"/>
    </source>
</evidence>
<feature type="transmembrane region" description="Helical" evidence="5">
    <location>
        <begin position="57"/>
        <end position="74"/>
    </location>
</feature>
<dbReference type="Pfam" id="PF04932">
    <property type="entry name" value="Wzy_C"/>
    <property type="match status" value="1"/>
</dbReference>
<feature type="transmembrane region" description="Helical" evidence="5">
    <location>
        <begin position="186"/>
        <end position="203"/>
    </location>
</feature>
<feature type="transmembrane region" description="Helical" evidence="5">
    <location>
        <begin position="33"/>
        <end position="50"/>
    </location>
</feature>
<dbReference type="EMBL" id="CP039396">
    <property type="protein sequence ID" value="QCD40997.1"/>
    <property type="molecule type" value="Genomic_DNA"/>
</dbReference>
<comment type="subcellular location">
    <subcellularLocation>
        <location evidence="1">Membrane</location>
        <topology evidence="1">Multi-pass membrane protein</topology>
    </subcellularLocation>
</comment>
<dbReference type="KEGG" id="ddb:E7747_00975"/>
<feature type="domain" description="O-antigen ligase-related" evidence="6">
    <location>
        <begin position="171"/>
        <end position="284"/>
    </location>
</feature>
<keyword evidence="2 5" id="KW-0812">Transmembrane</keyword>
<evidence type="ECO:0000256" key="3">
    <source>
        <dbReference type="ARBA" id="ARBA00022989"/>
    </source>
</evidence>
<evidence type="ECO:0000313" key="7">
    <source>
        <dbReference type="EMBL" id="QCD40997.1"/>
    </source>
</evidence>
<gene>
    <name evidence="7" type="ORF">E7747_00975</name>
</gene>
<feature type="transmembrane region" description="Helical" evidence="5">
    <location>
        <begin position="80"/>
        <end position="98"/>
    </location>
</feature>
<dbReference type="AlphaFoldDB" id="A0A4P7VZU4"/>